<dbReference type="EMBL" id="CM055092">
    <property type="protein sequence ID" value="KAJ7570629.1"/>
    <property type="molecule type" value="Genomic_DNA"/>
</dbReference>
<evidence type="ECO:0000313" key="2">
    <source>
        <dbReference type="Proteomes" id="UP001162992"/>
    </source>
</evidence>
<accession>A0ACC2EVQ3</accession>
<organism evidence="1 2">
    <name type="scientific">Diphasiastrum complanatum</name>
    <name type="common">Issler's clubmoss</name>
    <name type="synonym">Lycopodium complanatum</name>
    <dbReference type="NCBI Taxonomy" id="34168"/>
    <lineage>
        <taxon>Eukaryota</taxon>
        <taxon>Viridiplantae</taxon>
        <taxon>Streptophyta</taxon>
        <taxon>Embryophyta</taxon>
        <taxon>Tracheophyta</taxon>
        <taxon>Lycopodiopsida</taxon>
        <taxon>Lycopodiales</taxon>
        <taxon>Lycopodiaceae</taxon>
        <taxon>Lycopodioideae</taxon>
        <taxon>Diphasiastrum</taxon>
    </lineage>
</organism>
<dbReference type="Proteomes" id="UP001162992">
    <property type="component" value="Chromosome 1"/>
</dbReference>
<evidence type="ECO:0000313" key="1">
    <source>
        <dbReference type="EMBL" id="KAJ7570629.1"/>
    </source>
</evidence>
<sequence length="211" mass="23291">MADHFDFEDKPPKSSQDLRRISPSIFRHSYFTRSQVGSLRLSHLQFDLDPITDSGSSSDAGFCLTHALTVVGGSPVERRPEEGKFPTDLSEFGTVDPSILIKRELDEDLDEKSEEDTEKISNKDLEKALEEILETTVEEDPDETSGDPDPESDSSSVHLSEHLSISSLDSDMANPPNARQGAQAINVLPNVTKLESLTQPMPQLWATVRGP</sequence>
<comment type="caution">
    <text evidence="1">The sequence shown here is derived from an EMBL/GenBank/DDBJ whole genome shotgun (WGS) entry which is preliminary data.</text>
</comment>
<gene>
    <name evidence="1" type="ORF">O6H91_01G129200</name>
</gene>
<keyword evidence="2" id="KW-1185">Reference proteome</keyword>
<proteinExistence type="predicted"/>
<reference evidence="2" key="1">
    <citation type="journal article" date="2024" name="Proc. Natl. Acad. Sci. U.S.A.">
        <title>Extraordinary preservation of gene collinearity over three hundred million years revealed in homosporous lycophytes.</title>
        <authorList>
            <person name="Li C."/>
            <person name="Wickell D."/>
            <person name="Kuo L.Y."/>
            <person name="Chen X."/>
            <person name="Nie B."/>
            <person name="Liao X."/>
            <person name="Peng D."/>
            <person name="Ji J."/>
            <person name="Jenkins J."/>
            <person name="Williams M."/>
            <person name="Shu S."/>
            <person name="Plott C."/>
            <person name="Barry K."/>
            <person name="Rajasekar S."/>
            <person name="Grimwood J."/>
            <person name="Han X."/>
            <person name="Sun S."/>
            <person name="Hou Z."/>
            <person name="He W."/>
            <person name="Dai G."/>
            <person name="Sun C."/>
            <person name="Schmutz J."/>
            <person name="Leebens-Mack J.H."/>
            <person name="Li F.W."/>
            <person name="Wang L."/>
        </authorList>
    </citation>
    <scope>NUCLEOTIDE SEQUENCE [LARGE SCALE GENOMIC DNA]</scope>
    <source>
        <strain evidence="2">cv. PW_Plant_1</strain>
    </source>
</reference>
<protein>
    <submittedName>
        <fullName evidence="1">Uncharacterized protein</fullName>
    </submittedName>
</protein>
<name>A0ACC2EVQ3_DIPCM</name>